<gene>
    <name evidence="3" type="ORF">AWB69_00268</name>
</gene>
<dbReference type="RefSeq" id="WP_062081359.1">
    <property type="nucleotide sequence ID" value="NZ_FCOK02000001.1"/>
</dbReference>
<dbReference type="InterPro" id="IPR001087">
    <property type="entry name" value="GDSL"/>
</dbReference>
<keyword evidence="1" id="KW-0378">Hydrolase</keyword>
<dbReference type="Pfam" id="PF00657">
    <property type="entry name" value="Lipase_GDSL"/>
    <property type="match status" value="1"/>
</dbReference>
<sequence length="395" mass="39826">MKPALTKPAARQTRWLLAVQTATACAAFALLAACGGSSNNNNNTPPGGVTLQVVSFGDSLSDVGTYAPVATANFGGGRFTTNPGQVWTQNVAQHYGGTLTAANTGGFGIPLSAASGLGYAQGGARVTLQPGVGHATPGTPNADYSQATTIPINDQVTQFITSHGSFNANQLVLVNGGANDIFYNLTVEQATAAGIQAQLAAGTITPAQAQAAGAAAQTAATTAISQAAIDLATLVGRVLQAGATHVVVSTVPDIGGAPLGLASADKGVTFSQVTQLFNGTLKGALQQAGLLSKVVFVDAYSWVDGIQANFQANGFTVSNTGTACNLNAMIAAATKLGEPDPTAFGTSLFCSPQTYTVAGADQSYMYADTVHPTTHLHALFSTFVEQQIAASGLGK</sequence>
<feature type="signal peptide" evidence="2">
    <location>
        <begin position="1"/>
        <end position="32"/>
    </location>
</feature>
<dbReference type="PANTHER" id="PTHR45648:SF22">
    <property type="entry name" value="GDSL LIPASE_ACYLHYDROLASE FAMILY PROTEIN (AFU_ORTHOLOGUE AFUA_4G14700)"/>
    <property type="match status" value="1"/>
</dbReference>
<evidence type="ECO:0000313" key="3">
    <source>
        <dbReference type="EMBL" id="SAL11187.1"/>
    </source>
</evidence>
<dbReference type="EMBL" id="FCOK02000001">
    <property type="protein sequence ID" value="SAL11187.1"/>
    <property type="molecule type" value="Genomic_DNA"/>
</dbReference>
<evidence type="ECO:0000313" key="4">
    <source>
        <dbReference type="Proteomes" id="UP000054683"/>
    </source>
</evidence>
<evidence type="ECO:0000256" key="2">
    <source>
        <dbReference type="SAM" id="SignalP"/>
    </source>
</evidence>
<dbReference type="PANTHER" id="PTHR45648">
    <property type="entry name" value="GDSL LIPASE/ACYLHYDROLASE FAMILY PROTEIN (AFU_ORTHOLOGUE AFUA_4G14700)"/>
    <property type="match status" value="1"/>
</dbReference>
<dbReference type="AlphaFoldDB" id="A0A158EUF8"/>
<dbReference type="Gene3D" id="3.40.50.1110">
    <property type="entry name" value="SGNH hydrolase"/>
    <property type="match status" value="1"/>
</dbReference>
<proteinExistence type="predicted"/>
<accession>A0A158EUF8</accession>
<dbReference type="SUPFAM" id="SSF52266">
    <property type="entry name" value="SGNH hydrolase"/>
    <property type="match status" value="1"/>
</dbReference>
<feature type="chain" id="PRO_5008501435" evidence="2">
    <location>
        <begin position="33"/>
        <end position="395"/>
    </location>
</feature>
<dbReference type="Proteomes" id="UP000054683">
    <property type="component" value="Unassembled WGS sequence"/>
</dbReference>
<evidence type="ECO:0000256" key="1">
    <source>
        <dbReference type="ARBA" id="ARBA00022801"/>
    </source>
</evidence>
<organism evidence="3 4">
    <name type="scientific">Caballeronia udeis</name>
    <dbReference type="NCBI Taxonomy" id="1232866"/>
    <lineage>
        <taxon>Bacteria</taxon>
        <taxon>Pseudomonadati</taxon>
        <taxon>Pseudomonadota</taxon>
        <taxon>Betaproteobacteria</taxon>
        <taxon>Burkholderiales</taxon>
        <taxon>Burkholderiaceae</taxon>
        <taxon>Caballeronia</taxon>
    </lineage>
</organism>
<protein>
    <submittedName>
        <fullName evidence="3">Phospholipase/lecithinase/hemolysin-like protein</fullName>
    </submittedName>
</protein>
<dbReference type="InterPro" id="IPR036514">
    <property type="entry name" value="SGNH_hydro_sf"/>
</dbReference>
<reference evidence="3 4" key="1">
    <citation type="submission" date="2016-01" db="EMBL/GenBank/DDBJ databases">
        <authorList>
            <person name="Oliw E.H."/>
        </authorList>
    </citation>
    <scope>NUCLEOTIDE SEQUENCE [LARGE SCALE GENOMIC DNA]</scope>
    <source>
        <strain evidence="3">LMG 27134</strain>
    </source>
</reference>
<dbReference type="InterPro" id="IPR051058">
    <property type="entry name" value="GDSL_Est/Lipase"/>
</dbReference>
<keyword evidence="2" id="KW-0732">Signal</keyword>
<dbReference type="PROSITE" id="PS51257">
    <property type="entry name" value="PROKAR_LIPOPROTEIN"/>
    <property type="match status" value="1"/>
</dbReference>
<dbReference type="GO" id="GO:0016788">
    <property type="term" value="F:hydrolase activity, acting on ester bonds"/>
    <property type="evidence" value="ECO:0007669"/>
    <property type="project" value="InterPro"/>
</dbReference>
<name>A0A158EUF8_9BURK</name>